<evidence type="ECO:0000259" key="1">
    <source>
        <dbReference type="Pfam" id="PF15919"/>
    </source>
</evidence>
<organism evidence="2 3">
    <name type="scientific">Brevundimonas vesicularis</name>
    <name type="common">Pseudomonas vesicularis</name>
    <dbReference type="NCBI Taxonomy" id="41276"/>
    <lineage>
        <taxon>Bacteria</taxon>
        <taxon>Pseudomonadati</taxon>
        <taxon>Pseudomonadota</taxon>
        <taxon>Alphaproteobacteria</taxon>
        <taxon>Caulobacterales</taxon>
        <taxon>Caulobacteraceae</taxon>
        <taxon>Brevundimonas</taxon>
    </lineage>
</organism>
<dbReference type="Gene3D" id="3.30.160.250">
    <property type="match status" value="1"/>
</dbReference>
<gene>
    <name evidence="2" type="ORF">CEP68_06385</name>
</gene>
<reference evidence="3" key="1">
    <citation type="submission" date="2017-06" db="EMBL/GenBank/DDBJ databases">
        <title>FDA dAtabase for Regulatory Grade micrObial Sequences (FDA-ARGOS): Supporting development and validation of Infectious Disease Dx tests.</title>
        <authorList>
            <person name="Minogue T."/>
            <person name="Wolcott M."/>
            <person name="Wasieloski L."/>
            <person name="Aguilar W."/>
            <person name="Moore D."/>
            <person name="Tallon L."/>
            <person name="Sadzewicz L."/>
            <person name="Sengamalay N."/>
            <person name="Ott S."/>
            <person name="Godinez A."/>
            <person name="Nagaraj S."/>
            <person name="Nadendla S."/>
            <person name="Geyer C."/>
            <person name="Sichtig H."/>
        </authorList>
    </citation>
    <scope>NUCLEOTIDE SEQUENCE [LARGE SCALE GENOMIC DNA]</scope>
    <source>
        <strain evidence="3">FDAARGOS_289</strain>
    </source>
</reference>
<protein>
    <submittedName>
        <fullName evidence="2">CopG family transcriptional regulator</fullName>
    </submittedName>
</protein>
<dbReference type="InterPro" id="IPR051404">
    <property type="entry name" value="TA_system_antitoxin"/>
</dbReference>
<dbReference type="PANTHER" id="PTHR34504:SF2">
    <property type="entry name" value="UPF0150 PROTEIN SSL0259"/>
    <property type="match status" value="1"/>
</dbReference>
<dbReference type="EMBL" id="CP022048">
    <property type="protein sequence ID" value="ASE39159.1"/>
    <property type="molecule type" value="Genomic_DNA"/>
</dbReference>
<sequence>MMTTMETTTMAKVFYMGVVERGLNGSFGVYFPDLPGCVSAAETFEETVTGGQEALELHLEGMIEDGLDIPDPSPVTAFDADEWPGSQVVRIVMFPVENPGAKVEDSTPAVRINMTMNSRLLSRVDAAAQANGLTRSGLLALAARQWINTNGSGANR</sequence>
<evidence type="ECO:0000313" key="3">
    <source>
        <dbReference type="Proteomes" id="UP000197050"/>
    </source>
</evidence>
<dbReference type="KEGG" id="bvc:CEP68_06385"/>
<dbReference type="Pfam" id="PF15919">
    <property type="entry name" value="HicB_lk_antitox"/>
    <property type="match status" value="1"/>
</dbReference>
<dbReference type="InterPro" id="IPR035069">
    <property type="entry name" value="TTHA1013/TTHA0281-like"/>
</dbReference>
<dbReference type="Proteomes" id="UP000197050">
    <property type="component" value="Chromosome"/>
</dbReference>
<feature type="domain" description="HicB-like antitoxin of toxin-antitoxin system" evidence="1">
    <location>
        <begin position="16"/>
        <end position="143"/>
    </location>
</feature>
<proteinExistence type="predicted"/>
<dbReference type="PANTHER" id="PTHR34504">
    <property type="entry name" value="ANTITOXIN HICB"/>
    <property type="match status" value="1"/>
</dbReference>
<dbReference type="SUPFAM" id="SSF143100">
    <property type="entry name" value="TTHA1013/TTHA0281-like"/>
    <property type="match status" value="1"/>
</dbReference>
<dbReference type="InterPro" id="IPR031807">
    <property type="entry name" value="HicB-like"/>
</dbReference>
<evidence type="ECO:0000313" key="2">
    <source>
        <dbReference type="EMBL" id="ASE39159.1"/>
    </source>
</evidence>
<accession>A0A1Z3U7B5</accession>
<name>A0A1Z3U7B5_BREVE</name>
<dbReference type="AlphaFoldDB" id="A0A1Z3U7B5"/>